<comment type="caution">
    <text evidence="1">The sequence shown here is derived from an EMBL/GenBank/DDBJ whole genome shotgun (WGS) entry which is preliminary data.</text>
</comment>
<evidence type="ECO:0000313" key="3">
    <source>
        <dbReference type="Proteomes" id="UP000197138"/>
    </source>
</evidence>
<gene>
    <name evidence="1" type="ORF">CDL15_Pgr011610</name>
    <name evidence="2" type="ORF">CRG98_018442</name>
</gene>
<proteinExistence type="predicted"/>
<dbReference type="Proteomes" id="UP000197138">
    <property type="component" value="Unassembled WGS sequence"/>
</dbReference>
<reference evidence="2 4" key="3">
    <citation type="submission" date="2017-11" db="EMBL/GenBank/DDBJ databases">
        <title>De-novo sequencing of pomegranate (Punica granatum L.) genome.</title>
        <authorList>
            <person name="Akparov Z."/>
            <person name="Amiraslanov A."/>
            <person name="Hajiyeva S."/>
            <person name="Abbasov M."/>
            <person name="Kaur K."/>
            <person name="Hamwieh A."/>
            <person name="Solovyev V."/>
            <person name="Salamov A."/>
            <person name="Braich B."/>
            <person name="Kosarev P."/>
            <person name="Mahmoud A."/>
            <person name="Hajiyev E."/>
            <person name="Babayeva S."/>
            <person name="Izzatullayeva V."/>
            <person name="Mammadov A."/>
            <person name="Mammadov A."/>
            <person name="Sharifova S."/>
            <person name="Ojaghi J."/>
            <person name="Eynullazada K."/>
            <person name="Bayramov B."/>
            <person name="Abdulazimova A."/>
            <person name="Shahmuradov I."/>
        </authorList>
    </citation>
    <scope>NUCLEOTIDE SEQUENCE [LARGE SCALE GENOMIC DNA]</scope>
    <source>
        <strain evidence="2">AG2017</strain>
        <strain evidence="4">cv. AG2017</strain>
        <tissue evidence="2">Leaf</tissue>
    </source>
</reference>
<accession>A0A218XG71</accession>
<evidence type="ECO:0000313" key="2">
    <source>
        <dbReference type="EMBL" id="PKI61122.1"/>
    </source>
</evidence>
<reference evidence="1" key="2">
    <citation type="submission" date="2017-06" db="EMBL/GenBank/DDBJ databases">
        <title>The pomegranate genome and the genomics of punicalagin biosynthesis.</title>
        <authorList>
            <person name="Xu C."/>
        </authorList>
    </citation>
    <scope>NUCLEOTIDE SEQUENCE [LARGE SCALE GENOMIC DNA]</scope>
    <source>
        <tissue evidence="1">Fresh leaf</tissue>
    </source>
</reference>
<dbReference type="Proteomes" id="UP000233551">
    <property type="component" value="Unassembled WGS sequence"/>
</dbReference>
<sequence>MTLTTLSGPGAVAAAQAVLGYLTTASHVLRMGTSFLAGSRISSFQEGTYGVIKSPSLWLSLSQVGWP</sequence>
<evidence type="ECO:0000313" key="1">
    <source>
        <dbReference type="EMBL" id="OWM84225.1"/>
    </source>
</evidence>
<evidence type="ECO:0000313" key="4">
    <source>
        <dbReference type="Proteomes" id="UP000233551"/>
    </source>
</evidence>
<reference evidence="3" key="1">
    <citation type="journal article" date="2017" name="Plant J.">
        <title>The pomegranate (Punica granatum L.) genome and the genomics of punicalagin biosynthesis.</title>
        <authorList>
            <person name="Qin G."/>
            <person name="Xu C."/>
            <person name="Ming R."/>
            <person name="Tang H."/>
            <person name="Guyot R."/>
            <person name="Kramer E.M."/>
            <person name="Hu Y."/>
            <person name="Yi X."/>
            <person name="Qi Y."/>
            <person name="Xu X."/>
            <person name="Gao Z."/>
            <person name="Pan H."/>
            <person name="Jian J."/>
            <person name="Tian Y."/>
            <person name="Yue Z."/>
            <person name="Xu Y."/>
        </authorList>
    </citation>
    <scope>NUCLEOTIDE SEQUENCE [LARGE SCALE GENOMIC DNA]</scope>
    <source>
        <strain evidence="3">cv. Dabenzi</strain>
    </source>
</reference>
<dbReference type="EMBL" id="PGOL01001070">
    <property type="protein sequence ID" value="PKI61122.1"/>
    <property type="molecule type" value="Genomic_DNA"/>
</dbReference>
<protein>
    <submittedName>
        <fullName evidence="1">Uncharacterized protein</fullName>
    </submittedName>
</protein>
<keyword evidence="4" id="KW-1185">Reference proteome</keyword>
<dbReference type="AlphaFoldDB" id="A0A218XG71"/>
<dbReference type="EMBL" id="MTKT01001770">
    <property type="protein sequence ID" value="OWM84225.1"/>
    <property type="molecule type" value="Genomic_DNA"/>
</dbReference>
<name>A0A218XG71_PUNGR</name>
<organism evidence="1 3">
    <name type="scientific">Punica granatum</name>
    <name type="common">Pomegranate</name>
    <dbReference type="NCBI Taxonomy" id="22663"/>
    <lineage>
        <taxon>Eukaryota</taxon>
        <taxon>Viridiplantae</taxon>
        <taxon>Streptophyta</taxon>
        <taxon>Embryophyta</taxon>
        <taxon>Tracheophyta</taxon>
        <taxon>Spermatophyta</taxon>
        <taxon>Magnoliopsida</taxon>
        <taxon>eudicotyledons</taxon>
        <taxon>Gunneridae</taxon>
        <taxon>Pentapetalae</taxon>
        <taxon>rosids</taxon>
        <taxon>malvids</taxon>
        <taxon>Myrtales</taxon>
        <taxon>Lythraceae</taxon>
        <taxon>Punica</taxon>
    </lineage>
</organism>